<feature type="non-terminal residue" evidence="1">
    <location>
        <position position="1"/>
    </location>
</feature>
<dbReference type="Proteomes" id="UP001439008">
    <property type="component" value="Unassembled WGS sequence"/>
</dbReference>
<reference evidence="1 2" key="1">
    <citation type="journal article" date="2024" name="BMC Biol.">
        <title>Comparative genomics of Ascetosporea gives new insight into the evolutionary basis for animal parasitism in Rhizaria.</title>
        <authorList>
            <person name="Hiltunen Thoren M."/>
            <person name="Onut-Brannstrom I."/>
            <person name="Alfjorden A."/>
            <person name="Peckova H."/>
            <person name="Swords F."/>
            <person name="Hooper C."/>
            <person name="Holzer A.S."/>
            <person name="Bass D."/>
            <person name="Burki F."/>
        </authorList>
    </citation>
    <scope>NUCLEOTIDE SEQUENCE [LARGE SCALE GENOMIC DNA]</scope>
    <source>
        <strain evidence="1">20-A016</strain>
    </source>
</reference>
<name>A0ABV2AMS3_9EUKA</name>
<proteinExistence type="predicted"/>
<accession>A0ABV2AMS3</accession>
<sequence>THSVKYGTIPSSEQFSTFQNPSLNRPFYPDLNQINKDYQQTSQQNYKNQIGAPLCYPGNGVQCQQRPNNNANYLGNFQNQNTPSQYQLLSENNRYNNYQSTHQDQWGNQIKHSNDANNGYFQYNGKDDYQL</sequence>
<protein>
    <submittedName>
        <fullName evidence="1">Uncharacterized protein</fullName>
    </submittedName>
</protein>
<dbReference type="EMBL" id="JBDODL010000973">
    <property type="protein sequence ID" value="MES1920943.1"/>
    <property type="molecule type" value="Genomic_DNA"/>
</dbReference>
<gene>
    <name evidence="1" type="ORF">MHBO_002548</name>
</gene>
<keyword evidence="2" id="KW-1185">Reference proteome</keyword>
<evidence type="ECO:0000313" key="2">
    <source>
        <dbReference type="Proteomes" id="UP001439008"/>
    </source>
</evidence>
<evidence type="ECO:0000313" key="1">
    <source>
        <dbReference type="EMBL" id="MES1920943.1"/>
    </source>
</evidence>
<comment type="caution">
    <text evidence="1">The sequence shown here is derived from an EMBL/GenBank/DDBJ whole genome shotgun (WGS) entry which is preliminary data.</text>
</comment>
<organism evidence="1 2">
    <name type="scientific">Bonamia ostreae</name>
    <dbReference type="NCBI Taxonomy" id="126728"/>
    <lineage>
        <taxon>Eukaryota</taxon>
        <taxon>Sar</taxon>
        <taxon>Rhizaria</taxon>
        <taxon>Endomyxa</taxon>
        <taxon>Ascetosporea</taxon>
        <taxon>Haplosporida</taxon>
        <taxon>Bonamia</taxon>
    </lineage>
</organism>